<proteinExistence type="predicted"/>
<dbReference type="OrthoDB" id="5525196at2"/>
<sequence>MHRRIASCLALSALLLLPGCKKKDSETGDEGDEAKDKVAADAGKADEAADAEEAAELPPPTPANEVPAADSGAAGSGGAGGGSGAAGSGGGSVPAPVAEREDLSCDPTDKGGCLEGEQCIGGSGCDADWQCDATIVCKKGVREYCGCDGRTFEAVYGNCPWQRYEYEGPCK</sequence>
<feature type="region of interest" description="Disordered" evidence="1">
    <location>
        <begin position="20"/>
        <end position="105"/>
    </location>
</feature>
<comment type="caution">
    <text evidence="2">The sequence shown here is derived from an EMBL/GenBank/DDBJ whole genome shotgun (WGS) entry which is preliminary data.</text>
</comment>
<dbReference type="Proteomes" id="UP000237968">
    <property type="component" value="Unassembled WGS sequence"/>
</dbReference>
<keyword evidence="3" id="KW-1185">Reference proteome</keyword>
<feature type="compositionally biased region" description="Basic and acidic residues" evidence="1">
    <location>
        <begin position="34"/>
        <end position="47"/>
    </location>
</feature>
<name>A0A2S9YHZ6_9BACT</name>
<reference evidence="2 3" key="1">
    <citation type="submission" date="2018-03" db="EMBL/GenBank/DDBJ databases">
        <title>Draft Genome Sequences of the Obligatory Marine Myxobacteria Enhygromyxa salina SWB005.</title>
        <authorList>
            <person name="Poehlein A."/>
            <person name="Moghaddam J.A."/>
            <person name="Harms H."/>
            <person name="Alanjari M."/>
            <person name="Koenig G.M."/>
            <person name="Daniel R."/>
            <person name="Schaeberle T.F."/>
        </authorList>
    </citation>
    <scope>NUCLEOTIDE SEQUENCE [LARGE SCALE GENOMIC DNA]</scope>
    <source>
        <strain evidence="2 3">SWB005</strain>
    </source>
</reference>
<dbReference type="EMBL" id="PVNK01000026">
    <property type="protein sequence ID" value="PRQ04699.1"/>
    <property type="molecule type" value="Genomic_DNA"/>
</dbReference>
<dbReference type="RefSeq" id="WP_106390010.1">
    <property type="nucleotide sequence ID" value="NZ_PVNK01000026.1"/>
</dbReference>
<evidence type="ECO:0000256" key="1">
    <source>
        <dbReference type="SAM" id="MobiDB-lite"/>
    </source>
</evidence>
<evidence type="ECO:0000313" key="3">
    <source>
        <dbReference type="Proteomes" id="UP000237968"/>
    </source>
</evidence>
<organism evidence="2 3">
    <name type="scientific">Enhygromyxa salina</name>
    <dbReference type="NCBI Taxonomy" id="215803"/>
    <lineage>
        <taxon>Bacteria</taxon>
        <taxon>Pseudomonadati</taxon>
        <taxon>Myxococcota</taxon>
        <taxon>Polyangia</taxon>
        <taxon>Nannocystales</taxon>
        <taxon>Nannocystaceae</taxon>
        <taxon>Enhygromyxa</taxon>
    </lineage>
</organism>
<gene>
    <name evidence="2" type="ORF">ENSA5_05480</name>
</gene>
<evidence type="ECO:0000313" key="2">
    <source>
        <dbReference type="EMBL" id="PRQ04699.1"/>
    </source>
</evidence>
<accession>A0A2S9YHZ6</accession>
<feature type="compositionally biased region" description="Gly residues" evidence="1">
    <location>
        <begin position="74"/>
        <end position="92"/>
    </location>
</feature>
<dbReference type="AlphaFoldDB" id="A0A2S9YHZ6"/>
<protein>
    <submittedName>
        <fullName evidence="2">Uncharacterized protein</fullName>
    </submittedName>
</protein>